<accession>E4XMV5</accession>
<reference evidence="2" key="1">
    <citation type="journal article" date="2010" name="Science">
        <title>Plasticity of animal genome architecture unmasked by rapid evolution of a pelagic tunicate.</title>
        <authorList>
            <person name="Denoeud F."/>
            <person name="Henriet S."/>
            <person name="Mungpakdee S."/>
            <person name="Aury J.M."/>
            <person name="Da Silva C."/>
            <person name="Brinkmann H."/>
            <person name="Mikhaleva J."/>
            <person name="Olsen L.C."/>
            <person name="Jubin C."/>
            <person name="Canestro C."/>
            <person name="Bouquet J.M."/>
            <person name="Danks G."/>
            <person name="Poulain J."/>
            <person name="Campsteijn C."/>
            <person name="Adamski M."/>
            <person name="Cross I."/>
            <person name="Yadetie F."/>
            <person name="Muffato M."/>
            <person name="Louis A."/>
            <person name="Butcher S."/>
            <person name="Tsagkogeorga G."/>
            <person name="Konrad A."/>
            <person name="Singh S."/>
            <person name="Jensen M.F."/>
            <person name="Cong E.H."/>
            <person name="Eikeseth-Otteraa H."/>
            <person name="Noel B."/>
            <person name="Anthouard V."/>
            <person name="Porcel B.M."/>
            <person name="Kachouri-Lafond R."/>
            <person name="Nishino A."/>
            <person name="Ugolini M."/>
            <person name="Chourrout P."/>
            <person name="Nishida H."/>
            <person name="Aasland R."/>
            <person name="Huzurbazar S."/>
            <person name="Westhof E."/>
            <person name="Delsuc F."/>
            <person name="Lehrach H."/>
            <person name="Reinhardt R."/>
            <person name="Weissenbach J."/>
            <person name="Roy S.W."/>
            <person name="Artiguenave F."/>
            <person name="Postlethwait J.H."/>
            <person name="Manak J.R."/>
            <person name="Thompson E.M."/>
            <person name="Jaillon O."/>
            <person name="Du Pasquier L."/>
            <person name="Boudinot P."/>
            <person name="Liberles D.A."/>
            <person name="Volff J.N."/>
            <person name="Philippe H."/>
            <person name="Lenhard B."/>
            <person name="Roest Crollius H."/>
            <person name="Wincker P."/>
            <person name="Chourrout D."/>
        </authorList>
    </citation>
    <scope>NUCLEOTIDE SEQUENCE [LARGE SCALE GENOMIC DNA]</scope>
</reference>
<evidence type="ECO:0000313" key="2">
    <source>
        <dbReference type="EMBL" id="CBY11251.1"/>
    </source>
</evidence>
<dbReference type="AlphaFoldDB" id="E4XMV5"/>
<protein>
    <submittedName>
        <fullName evidence="2">Uncharacterized protein</fullName>
    </submittedName>
</protein>
<evidence type="ECO:0000313" key="3">
    <source>
        <dbReference type="Proteomes" id="UP000001307"/>
    </source>
</evidence>
<evidence type="ECO:0000256" key="1">
    <source>
        <dbReference type="SAM" id="Phobius"/>
    </source>
</evidence>
<feature type="transmembrane region" description="Helical" evidence="1">
    <location>
        <begin position="20"/>
        <end position="44"/>
    </location>
</feature>
<dbReference type="EMBL" id="FN653080">
    <property type="protein sequence ID" value="CBY11251.1"/>
    <property type="molecule type" value="Genomic_DNA"/>
</dbReference>
<name>E4XMV5_OIKDI</name>
<dbReference type="Proteomes" id="UP000001307">
    <property type="component" value="Unassembled WGS sequence"/>
</dbReference>
<gene>
    <name evidence="2" type="ORF">GSOID_T00015502001</name>
</gene>
<organism evidence="2">
    <name type="scientific">Oikopleura dioica</name>
    <name type="common">Tunicate</name>
    <dbReference type="NCBI Taxonomy" id="34765"/>
    <lineage>
        <taxon>Eukaryota</taxon>
        <taxon>Metazoa</taxon>
        <taxon>Chordata</taxon>
        <taxon>Tunicata</taxon>
        <taxon>Appendicularia</taxon>
        <taxon>Copelata</taxon>
        <taxon>Oikopleuridae</taxon>
        <taxon>Oikopleura</taxon>
    </lineage>
</organism>
<sequence>MATGYDRVFNFAPQFGKYQIMVYLMGYFSSILIYGPFLSAGVYFQYTPKFRCKTFFDDATFECKHFSELKLQSLQKRAFEDIILLFRLGTDE</sequence>
<keyword evidence="3" id="KW-1185">Reference proteome</keyword>
<dbReference type="InParanoid" id="E4XMV5"/>
<keyword evidence="1" id="KW-0472">Membrane</keyword>
<proteinExistence type="predicted"/>
<keyword evidence="1" id="KW-1133">Transmembrane helix</keyword>
<keyword evidence="1" id="KW-0812">Transmembrane</keyword>